<dbReference type="Pfam" id="PF00293">
    <property type="entry name" value="NUDIX"/>
    <property type="match status" value="1"/>
</dbReference>
<keyword evidence="3" id="KW-1185">Reference proteome</keyword>
<gene>
    <name evidence="2" type="ORF">A6M13_06435</name>
</gene>
<dbReference type="STRING" id="33978.A6M13_06435"/>
<dbReference type="AlphaFoldDB" id="A0A1C0Y796"/>
<comment type="caution">
    <text evidence="2">The sequence shown here is derived from an EMBL/GenBank/DDBJ whole genome shotgun (WGS) entry which is preliminary data.</text>
</comment>
<evidence type="ECO:0000313" key="2">
    <source>
        <dbReference type="EMBL" id="OCS83036.1"/>
    </source>
</evidence>
<protein>
    <recommendedName>
        <fullName evidence="1">Nudix hydrolase domain-containing protein</fullName>
    </recommendedName>
</protein>
<organism evidence="2 3">
    <name type="scientific">Caryophanon tenue</name>
    <dbReference type="NCBI Taxonomy" id="33978"/>
    <lineage>
        <taxon>Bacteria</taxon>
        <taxon>Bacillati</taxon>
        <taxon>Bacillota</taxon>
        <taxon>Bacilli</taxon>
        <taxon>Bacillales</taxon>
        <taxon>Caryophanaceae</taxon>
        <taxon>Caryophanon</taxon>
    </lineage>
</organism>
<sequence length="115" mass="12928">MIHKAYGYVTYEQAGAHFLLTLPNGLVPNDHVNDDEEWAQTVLRAVEEQTGLQATIQRFLTSDYGTYGGEAVHRHFYLLTVDSSQVELATGRWVTGEEMDALAPDISRYAYLAFT</sequence>
<dbReference type="InterPro" id="IPR000086">
    <property type="entry name" value="NUDIX_hydrolase_dom"/>
</dbReference>
<dbReference type="Gene3D" id="3.90.79.10">
    <property type="entry name" value="Nucleoside Triphosphate Pyrophosphohydrolase"/>
    <property type="match status" value="1"/>
</dbReference>
<evidence type="ECO:0000313" key="3">
    <source>
        <dbReference type="Proteomes" id="UP000093199"/>
    </source>
</evidence>
<name>A0A1C0Y796_9BACL</name>
<dbReference type="RefSeq" id="WP_066548003.1">
    <property type="nucleotide sequence ID" value="NZ_MASJ01000039.1"/>
</dbReference>
<dbReference type="SUPFAM" id="SSF55811">
    <property type="entry name" value="Nudix"/>
    <property type="match status" value="1"/>
</dbReference>
<reference evidence="2 3" key="1">
    <citation type="submission" date="2016-07" db="EMBL/GenBank/DDBJ databases">
        <title>Caryophanon tenue genome sequencing.</title>
        <authorList>
            <person name="Verma A."/>
            <person name="Pal Y."/>
            <person name="Krishnamurthi S."/>
        </authorList>
    </citation>
    <scope>NUCLEOTIDE SEQUENCE [LARGE SCALE GENOMIC DNA]</scope>
    <source>
        <strain evidence="2 3">DSM 14152</strain>
    </source>
</reference>
<dbReference type="InterPro" id="IPR015797">
    <property type="entry name" value="NUDIX_hydrolase-like_dom_sf"/>
</dbReference>
<dbReference type="EMBL" id="MASJ01000039">
    <property type="protein sequence ID" value="OCS83036.1"/>
    <property type="molecule type" value="Genomic_DNA"/>
</dbReference>
<accession>A0A1C0Y796</accession>
<feature type="domain" description="Nudix hydrolase" evidence="1">
    <location>
        <begin position="25"/>
        <end position="99"/>
    </location>
</feature>
<dbReference type="Proteomes" id="UP000093199">
    <property type="component" value="Unassembled WGS sequence"/>
</dbReference>
<proteinExistence type="predicted"/>
<evidence type="ECO:0000259" key="1">
    <source>
        <dbReference type="Pfam" id="PF00293"/>
    </source>
</evidence>